<dbReference type="Gene3D" id="3.40.50.11190">
    <property type="match status" value="1"/>
</dbReference>
<protein>
    <submittedName>
        <fullName evidence="2">UDP-2,4-diacetamido-2,4, 6-trideoxy-beta-L-altropyranose hydrolase</fullName>
        <ecNumber evidence="2">3.6.1.57</ecNumber>
    </submittedName>
</protein>
<dbReference type="EC" id="3.6.1.57" evidence="2"/>
<dbReference type="PANTHER" id="PTHR21015">
    <property type="entry name" value="UDP-N-ACETYLGLUCOSAMINE--N-ACETYLMURAMYL-(PENTAPEPTIDE) PYROPHOSPHORYL-UNDECAPRENOL N-ACETYLGLUCOSAMINE TRANSFERASE 1"/>
    <property type="match status" value="1"/>
</dbReference>
<dbReference type="GO" id="GO:0016787">
    <property type="term" value="F:hydrolase activity"/>
    <property type="evidence" value="ECO:0007669"/>
    <property type="project" value="UniProtKB-KW"/>
</dbReference>
<dbReference type="SUPFAM" id="SSF53756">
    <property type="entry name" value="UDP-Glycosyltransferase/glycogen phosphorylase"/>
    <property type="match status" value="1"/>
</dbReference>
<sequence length="335" mass="37027">MHVVIRADGGPKIGYGHLVRSEALAEELLSRGYEVTVATTTPQPAETVFAADIETIKLPSRNDPTPFVKELETLLPDIVFTDAYPIDTKYQRTIRGHVSLAVFQDDARHAICTDLFVNGNLHAADLNYKFVEQIPKTCLGTDYVLLRREIQGRRNDDPPWRKRPQRAIVTMGGSDIARLTPTIVKAFDGVDLHVDAIIGPGCSVEHERNVRQAANDCSTDIHVIRDPNDLAERMFQADFAVSTASSTTYELLALGTPIVSIPVAENQQPIATALRSRDIATVLESEDGEEAFTNAIEEYINNTQLRRARRISGRKLVDGKGAKRIADAMIDVANR</sequence>
<dbReference type="AlphaFoldDB" id="A0A9R1CRI7"/>
<dbReference type="InterPro" id="IPR020023">
    <property type="entry name" value="PseG"/>
</dbReference>
<proteinExistence type="inferred from homology"/>
<organism evidence="2 3">
    <name type="scientific">Natronomonas aquatica</name>
    <dbReference type="NCBI Taxonomy" id="2841590"/>
    <lineage>
        <taxon>Archaea</taxon>
        <taxon>Methanobacteriati</taxon>
        <taxon>Methanobacteriota</taxon>
        <taxon>Stenosarchaea group</taxon>
        <taxon>Halobacteria</taxon>
        <taxon>Halobacteriales</taxon>
        <taxon>Natronomonadaceae</taxon>
        <taxon>Natronomonas</taxon>
    </lineage>
</organism>
<evidence type="ECO:0000256" key="1">
    <source>
        <dbReference type="ARBA" id="ARBA00006962"/>
    </source>
</evidence>
<dbReference type="Proteomes" id="UP001139494">
    <property type="component" value="Unassembled WGS sequence"/>
</dbReference>
<accession>A0A9R1CRI7</accession>
<dbReference type="GO" id="GO:0016757">
    <property type="term" value="F:glycosyltransferase activity"/>
    <property type="evidence" value="ECO:0007669"/>
    <property type="project" value="TreeGrafter"/>
</dbReference>
<gene>
    <name evidence="2" type="primary">pseG</name>
    <name evidence="2" type="ORF">KM295_10115</name>
</gene>
<evidence type="ECO:0000313" key="2">
    <source>
        <dbReference type="EMBL" id="MCQ4333829.1"/>
    </source>
</evidence>
<dbReference type="EMBL" id="JAHLKM010000013">
    <property type="protein sequence ID" value="MCQ4333829.1"/>
    <property type="molecule type" value="Genomic_DNA"/>
</dbReference>
<name>A0A9R1CRI7_9EURY</name>
<comment type="similarity">
    <text evidence="1">Belongs to the glycosyltransferase 28 family.</text>
</comment>
<dbReference type="RefSeq" id="WP_256029854.1">
    <property type="nucleotide sequence ID" value="NZ_JAHLKM010000013.1"/>
</dbReference>
<evidence type="ECO:0000313" key="3">
    <source>
        <dbReference type="Proteomes" id="UP001139494"/>
    </source>
</evidence>
<keyword evidence="3" id="KW-1185">Reference proteome</keyword>
<dbReference type="PANTHER" id="PTHR21015:SF22">
    <property type="entry name" value="GLYCOSYLTRANSFERASE"/>
    <property type="match status" value="1"/>
</dbReference>
<dbReference type="NCBIfam" id="TIGR03590">
    <property type="entry name" value="PseG"/>
    <property type="match status" value="1"/>
</dbReference>
<keyword evidence="2" id="KW-0378">Hydrolase</keyword>
<dbReference type="Gene3D" id="3.40.50.2000">
    <property type="entry name" value="Glycogen Phosphorylase B"/>
    <property type="match status" value="1"/>
</dbReference>
<reference evidence="2" key="1">
    <citation type="journal article" date="2023" name="Front. Microbiol.">
        <title>Genomic-based phylogenetic and metabolic analyses of the genus Natronomonas, and description of Natronomonas aquatica sp. nov.</title>
        <authorList>
            <person name="Garcia-Roldan A."/>
            <person name="Duran-Viseras A."/>
            <person name="de la Haba R.R."/>
            <person name="Corral P."/>
            <person name="Sanchez-Porro C."/>
            <person name="Ventosa A."/>
        </authorList>
    </citation>
    <scope>NUCLEOTIDE SEQUENCE</scope>
    <source>
        <strain evidence="2">F2-12</strain>
    </source>
</reference>
<comment type="caution">
    <text evidence="2">The sequence shown here is derived from an EMBL/GenBank/DDBJ whole genome shotgun (WGS) entry which is preliminary data.</text>
</comment>